<proteinExistence type="predicted"/>
<feature type="transmembrane region" description="Helical" evidence="4">
    <location>
        <begin position="115"/>
        <end position="133"/>
    </location>
</feature>
<dbReference type="Pfam" id="PF07690">
    <property type="entry name" value="MFS_1"/>
    <property type="match status" value="1"/>
</dbReference>
<reference evidence="5" key="2">
    <citation type="submission" date="2015-06" db="UniProtKB">
        <authorList>
            <consortium name="EnsemblMetazoa"/>
        </authorList>
    </citation>
    <scope>IDENTIFICATION</scope>
</reference>
<feature type="transmembrane region" description="Helical" evidence="4">
    <location>
        <begin position="228"/>
        <end position="247"/>
    </location>
</feature>
<dbReference type="EMBL" id="CAEY01000430">
    <property type="status" value="NOT_ANNOTATED_CDS"/>
    <property type="molecule type" value="Genomic_DNA"/>
</dbReference>
<keyword evidence="3 4" id="KW-0472">Membrane</keyword>
<protein>
    <recommendedName>
        <fullName evidence="7">Major facilitator superfamily (MFS) profile domain-containing protein</fullName>
    </recommendedName>
</protein>
<feature type="transmembrane region" description="Helical" evidence="4">
    <location>
        <begin position="268"/>
        <end position="285"/>
    </location>
</feature>
<feature type="transmembrane region" description="Helical" evidence="4">
    <location>
        <begin position="428"/>
        <end position="447"/>
    </location>
</feature>
<dbReference type="InterPro" id="IPR036259">
    <property type="entry name" value="MFS_trans_sf"/>
</dbReference>
<keyword evidence="6" id="KW-1185">Reference proteome</keyword>
<dbReference type="AlphaFoldDB" id="T1JPT8"/>
<evidence type="ECO:0000256" key="4">
    <source>
        <dbReference type="SAM" id="Phobius"/>
    </source>
</evidence>
<accession>T1JPT8</accession>
<keyword evidence="2 4" id="KW-1133">Transmembrane helix</keyword>
<evidence type="ECO:0000313" key="6">
    <source>
        <dbReference type="Proteomes" id="UP000015104"/>
    </source>
</evidence>
<dbReference type="PANTHER" id="PTHR23121">
    <property type="entry name" value="SODIUM-DEPENDENT GLUCOSE TRANSPORTER 1"/>
    <property type="match status" value="1"/>
</dbReference>
<organism evidence="5 6">
    <name type="scientific">Tetranychus urticae</name>
    <name type="common">Two-spotted spider mite</name>
    <dbReference type="NCBI Taxonomy" id="32264"/>
    <lineage>
        <taxon>Eukaryota</taxon>
        <taxon>Metazoa</taxon>
        <taxon>Ecdysozoa</taxon>
        <taxon>Arthropoda</taxon>
        <taxon>Chelicerata</taxon>
        <taxon>Arachnida</taxon>
        <taxon>Acari</taxon>
        <taxon>Acariformes</taxon>
        <taxon>Trombidiformes</taxon>
        <taxon>Prostigmata</taxon>
        <taxon>Eleutherengona</taxon>
        <taxon>Raphignathae</taxon>
        <taxon>Tetranychoidea</taxon>
        <taxon>Tetranychidae</taxon>
        <taxon>Tetranychus</taxon>
    </lineage>
</organism>
<evidence type="ECO:0000256" key="3">
    <source>
        <dbReference type="ARBA" id="ARBA00023136"/>
    </source>
</evidence>
<evidence type="ECO:0008006" key="7">
    <source>
        <dbReference type="Google" id="ProtNLM"/>
    </source>
</evidence>
<dbReference type="SUPFAM" id="SSF103473">
    <property type="entry name" value="MFS general substrate transporter"/>
    <property type="match status" value="1"/>
</dbReference>
<dbReference type="PANTHER" id="PTHR23121:SF9">
    <property type="entry name" value="SODIUM-DEPENDENT GLUCOSE TRANSPORTER 1"/>
    <property type="match status" value="1"/>
</dbReference>
<dbReference type="STRING" id="32264.T1JPT8"/>
<sequence length="486" mass="54386">MELNSQESATSISSLFSSILSKRVGPSRLRLKHRHKARDSQVSTFPKIVKLVAACCCFLEIGIATSLSGATLLDLKVALGTVNDKESLIILNLSAGDVAGTIIGGYLADRMRIEKLSSANLIVMALAGYALNLTKDRGIIFACFIIFGFTTAFLEIVMEVWIMNLWAGYGGTITHVAYFFFGLGTFVGPFLVSPFLDESPKITVTNSNQTKIDLPMDNSSNVFIPYKILAHYSLFLSIFLVIICIAFDKNDNQSSIKGRHEDKNSKVDLLYIIIMGFFFLLSQSINGLDSSFGLLVMNFSIVSATNFTKKEGVQLSASFWCAYTFTRIITMSLMRYISDRALMWTHLAITGSGIILLLIFYPSNLFLWISTIIIGAGISPTSPLVLSYFNHYIKVTGKIATVFMLAGCLGEFIYPTLMDYFLSRYPLSFVYINIFNIFSAMVYFFLLDKFILKREERLNFDQDEVSDKFKPGRLDLYQADYVNKSV</sequence>
<feature type="transmembrane region" description="Helical" evidence="4">
    <location>
        <begin position="176"/>
        <end position="196"/>
    </location>
</feature>
<evidence type="ECO:0000256" key="1">
    <source>
        <dbReference type="ARBA" id="ARBA00022692"/>
    </source>
</evidence>
<feature type="transmembrane region" description="Helical" evidence="4">
    <location>
        <begin position="88"/>
        <end position="108"/>
    </location>
</feature>
<keyword evidence="1 4" id="KW-0812">Transmembrane</keyword>
<reference evidence="6" key="1">
    <citation type="submission" date="2011-08" db="EMBL/GenBank/DDBJ databases">
        <authorList>
            <person name="Rombauts S."/>
        </authorList>
    </citation>
    <scope>NUCLEOTIDE SEQUENCE</scope>
    <source>
        <strain evidence="6">London</strain>
    </source>
</reference>
<dbReference type="eggNOG" id="ENOG502R5UW">
    <property type="taxonomic scope" value="Eukaryota"/>
</dbReference>
<dbReference type="Proteomes" id="UP000015104">
    <property type="component" value="Unassembled WGS sequence"/>
</dbReference>
<feature type="transmembrane region" description="Helical" evidence="4">
    <location>
        <begin position="48"/>
        <end position="68"/>
    </location>
</feature>
<dbReference type="Gene3D" id="1.20.1250.20">
    <property type="entry name" value="MFS general substrate transporter like domains"/>
    <property type="match status" value="2"/>
</dbReference>
<dbReference type="InterPro" id="IPR011701">
    <property type="entry name" value="MFS"/>
</dbReference>
<name>T1JPT8_TETUR</name>
<feature type="transmembrane region" description="Helical" evidence="4">
    <location>
        <begin position="401"/>
        <end position="422"/>
    </location>
</feature>
<feature type="transmembrane region" description="Helical" evidence="4">
    <location>
        <begin position="367"/>
        <end position="389"/>
    </location>
</feature>
<evidence type="ECO:0000256" key="2">
    <source>
        <dbReference type="ARBA" id="ARBA00022989"/>
    </source>
</evidence>
<feature type="transmembrane region" description="Helical" evidence="4">
    <location>
        <begin position="341"/>
        <end position="361"/>
    </location>
</feature>
<evidence type="ECO:0000313" key="5">
    <source>
        <dbReference type="EnsemblMetazoa" id="tetur01g00770.1"/>
    </source>
</evidence>
<dbReference type="GO" id="GO:0022857">
    <property type="term" value="F:transmembrane transporter activity"/>
    <property type="evidence" value="ECO:0007669"/>
    <property type="project" value="InterPro"/>
</dbReference>
<dbReference type="HOGENOM" id="CLU_610208_0_0_1"/>
<dbReference type="EnsemblMetazoa" id="tetur01g00770.1">
    <property type="protein sequence ID" value="tetur01g00770.1"/>
    <property type="gene ID" value="tetur01g00770"/>
</dbReference>
<feature type="transmembrane region" description="Helical" evidence="4">
    <location>
        <begin position="139"/>
        <end position="164"/>
    </location>
</feature>